<dbReference type="SMART" id="SM00230">
    <property type="entry name" value="CysPc"/>
    <property type="match status" value="1"/>
</dbReference>
<evidence type="ECO:0000256" key="1">
    <source>
        <dbReference type="ARBA" id="ARBA00007623"/>
    </source>
</evidence>
<dbReference type="InterPro" id="IPR022684">
    <property type="entry name" value="Calpain_cysteine_protease"/>
</dbReference>
<dbReference type="InterPro" id="IPR022683">
    <property type="entry name" value="Calpain_III"/>
</dbReference>
<dbReference type="Gene3D" id="2.60.40.150">
    <property type="entry name" value="C2 domain"/>
    <property type="match status" value="1"/>
</dbReference>
<dbReference type="PROSITE" id="PS50203">
    <property type="entry name" value="CALPAIN_CAT"/>
    <property type="match status" value="1"/>
</dbReference>
<evidence type="ECO:0000256" key="3">
    <source>
        <dbReference type="ARBA" id="ARBA00022801"/>
    </source>
</evidence>
<dbReference type="PANTHER" id="PTHR10183">
    <property type="entry name" value="CALPAIN"/>
    <property type="match status" value="1"/>
</dbReference>
<keyword evidence="4" id="KW-0788">Thiol protease</keyword>
<dbReference type="InterPro" id="IPR038765">
    <property type="entry name" value="Papain-like_cys_pep_sf"/>
</dbReference>
<evidence type="ECO:0000256" key="5">
    <source>
        <dbReference type="PROSITE-ProRule" id="PRU00239"/>
    </source>
</evidence>
<evidence type="ECO:0000259" key="7">
    <source>
        <dbReference type="PROSITE" id="PS50203"/>
    </source>
</evidence>
<dbReference type="SMART" id="SM00720">
    <property type="entry name" value="calpain_III"/>
    <property type="match status" value="1"/>
</dbReference>
<dbReference type="Pfam" id="PF01067">
    <property type="entry name" value="Calpain_III"/>
    <property type="match status" value="1"/>
</dbReference>
<organism evidence="8 9">
    <name type="scientific">Clonorchis sinensis</name>
    <name type="common">Chinese liver fluke</name>
    <dbReference type="NCBI Taxonomy" id="79923"/>
    <lineage>
        <taxon>Eukaryota</taxon>
        <taxon>Metazoa</taxon>
        <taxon>Spiralia</taxon>
        <taxon>Lophotrochozoa</taxon>
        <taxon>Platyhelminthes</taxon>
        <taxon>Trematoda</taxon>
        <taxon>Digenea</taxon>
        <taxon>Opisthorchiida</taxon>
        <taxon>Opisthorchiata</taxon>
        <taxon>Opisthorchiidae</taxon>
        <taxon>Clonorchis</taxon>
    </lineage>
</organism>
<dbReference type="Pfam" id="PF00168">
    <property type="entry name" value="C2"/>
    <property type="match status" value="1"/>
</dbReference>
<accession>H2KSB0</accession>
<dbReference type="SMART" id="SM00239">
    <property type="entry name" value="C2"/>
    <property type="match status" value="1"/>
</dbReference>
<dbReference type="InterPro" id="IPR022682">
    <property type="entry name" value="Calpain_domain_III"/>
</dbReference>
<evidence type="ECO:0000259" key="6">
    <source>
        <dbReference type="PROSITE" id="PS50004"/>
    </source>
</evidence>
<feature type="domain" description="C2" evidence="6">
    <location>
        <begin position="541"/>
        <end position="663"/>
    </location>
</feature>
<dbReference type="InterPro" id="IPR000008">
    <property type="entry name" value="C2_dom"/>
</dbReference>
<evidence type="ECO:0000313" key="8">
    <source>
        <dbReference type="EMBL" id="GAA33232.2"/>
    </source>
</evidence>
<dbReference type="SUPFAM" id="SSF49562">
    <property type="entry name" value="C2 domain (Calcium/lipid-binding domain, CaLB)"/>
    <property type="match status" value="1"/>
</dbReference>
<dbReference type="EMBL" id="DF143344">
    <property type="protein sequence ID" value="GAA33232.2"/>
    <property type="molecule type" value="Genomic_DNA"/>
</dbReference>
<dbReference type="SUPFAM" id="SSF49758">
    <property type="entry name" value="Calpain large subunit, middle domain (domain III)"/>
    <property type="match status" value="1"/>
</dbReference>
<gene>
    <name evidence="8" type="ORF">CLF_108704</name>
</gene>
<dbReference type="AlphaFoldDB" id="H2KSB0"/>
<proteinExistence type="inferred from homology"/>
<dbReference type="Gene3D" id="2.60.120.380">
    <property type="match status" value="1"/>
</dbReference>
<dbReference type="InterPro" id="IPR035892">
    <property type="entry name" value="C2_domain_sf"/>
</dbReference>
<dbReference type="GO" id="GO:0004198">
    <property type="term" value="F:calcium-dependent cysteine-type endopeptidase activity"/>
    <property type="evidence" value="ECO:0007669"/>
    <property type="project" value="InterPro"/>
</dbReference>
<feature type="non-terminal residue" evidence="8">
    <location>
        <position position="1"/>
    </location>
</feature>
<dbReference type="GO" id="GO:0005737">
    <property type="term" value="C:cytoplasm"/>
    <property type="evidence" value="ECO:0007669"/>
    <property type="project" value="TreeGrafter"/>
</dbReference>
<reference key="2">
    <citation type="submission" date="2011-10" db="EMBL/GenBank/DDBJ databases">
        <title>The genome and transcriptome sequence of Clonorchis sinensis provide insights into the carcinogenic liver fluke.</title>
        <authorList>
            <person name="Wang X."/>
            <person name="Huang Y."/>
            <person name="Chen W."/>
            <person name="Liu H."/>
            <person name="Guo L."/>
            <person name="Chen Y."/>
            <person name="Luo F."/>
            <person name="Zhou W."/>
            <person name="Sun J."/>
            <person name="Mao Q."/>
            <person name="Liang P."/>
            <person name="Zhou C."/>
            <person name="Tian Y."/>
            <person name="Men J."/>
            <person name="Lv X."/>
            <person name="Huang L."/>
            <person name="Zhou J."/>
            <person name="Hu Y."/>
            <person name="Li R."/>
            <person name="Zhang F."/>
            <person name="Lei H."/>
            <person name="Li X."/>
            <person name="Hu X."/>
            <person name="Liang C."/>
            <person name="Xu J."/>
            <person name="Wu Z."/>
            <person name="Yu X."/>
        </authorList>
    </citation>
    <scope>NUCLEOTIDE SEQUENCE</scope>
    <source>
        <strain>Henan</strain>
    </source>
</reference>
<dbReference type="PRINTS" id="PR00704">
    <property type="entry name" value="CALPAIN"/>
</dbReference>
<dbReference type="PROSITE" id="PS50004">
    <property type="entry name" value="C2"/>
    <property type="match status" value="1"/>
</dbReference>
<evidence type="ECO:0000256" key="2">
    <source>
        <dbReference type="ARBA" id="ARBA00022670"/>
    </source>
</evidence>
<feature type="domain" description="Calpain catalytic" evidence="7">
    <location>
        <begin position="39"/>
        <end position="390"/>
    </location>
</feature>
<dbReference type="Proteomes" id="UP000008909">
    <property type="component" value="Unassembled WGS sequence"/>
</dbReference>
<keyword evidence="2" id="KW-0645">Protease</keyword>
<name>H2KSB0_CLOSI</name>
<dbReference type="GO" id="GO:0006508">
    <property type="term" value="P:proteolysis"/>
    <property type="evidence" value="ECO:0007669"/>
    <property type="project" value="UniProtKB-KW"/>
</dbReference>
<keyword evidence="9" id="KW-1185">Reference proteome</keyword>
<keyword evidence="3" id="KW-0378">Hydrolase</keyword>
<evidence type="ECO:0000313" key="9">
    <source>
        <dbReference type="Proteomes" id="UP000008909"/>
    </source>
</evidence>
<dbReference type="InterPro" id="IPR036213">
    <property type="entry name" value="Calpain_III_sf"/>
</dbReference>
<dbReference type="Gene3D" id="3.90.70.10">
    <property type="entry name" value="Cysteine proteinases"/>
    <property type="match status" value="1"/>
</dbReference>
<dbReference type="PANTHER" id="PTHR10183:SF379">
    <property type="entry name" value="CALPAIN-5"/>
    <property type="match status" value="1"/>
</dbReference>
<dbReference type="Pfam" id="PF00648">
    <property type="entry name" value="Peptidase_C2"/>
    <property type="match status" value="1"/>
</dbReference>
<dbReference type="InterPro" id="IPR001300">
    <property type="entry name" value="Peptidase_C2_calpain_cat"/>
</dbReference>
<dbReference type="SUPFAM" id="SSF54001">
    <property type="entry name" value="Cysteine proteinases"/>
    <property type="match status" value="1"/>
</dbReference>
<sequence length="695" mass="79203">DVPNLLFHAGLMVLFKTSKEFKGQDYYSLRKQQLSRGVQFVDDEFPTESIHSFGPDVEFKRPNELVDFPCLKAGEDYFSLKKGDVENFNILLAFTSLRYCPKLWTKVFVDPSSQDWSKTFPKEHPGIFRVRIWQEGIFLDVTIDDRLPCRNGKLLSTSSSSPTEFWPSILEKAYAKLLGGYENLEHVRLEEVLMDLTGGVTECIGLQKIYSAPAMKHVEFYEKLEQALKEGTFIILCTEVCGCIQAPPVGFTTQENSNLFDHFGSPGPMDSRRDDTTGLCARYGYLLTRVCTIPKDTSVFGALRDAFRREGDCPIRARVLRLRCPVTVTGGGAGLGEWTGAYSSNSSEWEELTLDVRKRFHLTFDSEAEFWIPLDQVLKNMVGAVICRLPDTGIVNLGGRTWELNEHHGAWHGHQAGGSMRYRDSFLNNPQYMFDITSDGEEVLLTLIRKHDRDPLTMAIEPASHALPVGLGLFQVEKNRTTRVHQLGFTRVVYVEAAKPYRTVLIHRMLNAGRYVLIPFIEEPLSVSAYLLRLYLPKRTVSRELTLHVPPNGPFDFFHGQFKEAIRLHIHSGANLLWPDGKNPPSPYCIVTSEDSPVRTVVRNGTSNPVWDEVFVFYRRRPKSVPIVIQVMDRRAIGFDVFLGRHSFKEVELAQRTQQEIALFGRDNKEERSMRMKGSLYVEFHLVDAENLMQI</sequence>
<evidence type="ECO:0000256" key="4">
    <source>
        <dbReference type="ARBA" id="ARBA00022807"/>
    </source>
</evidence>
<reference evidence="8" key="1">
    <citation type="journal article" date="2011" name="Genome Biol.">
        <title>The draft genome of the carcinogenic human liver fluke Clonorchis sinensis.</title>
        <authorList>
            <person name="Wang X."/>
            <person name="Chen W."/>
            <person name="Huang Y."/>
            <person name="Sun J."/>
            <person name="Men J."/>
            <person name="Liu H."/>
            <person name="Luo F."/>
            <person name="Guo L."/>
            <person name="Lv X."/>
            <person name="Deng C."/>
            <person name="Zhou C."/>
            <person name="Fan Y."/>
            <person name="Li X."/>
            <person name="Huang L."/>
            <person name="Hu Y."/>
            <person name="Liang C."/>
            <person name="Hu X."/>
            <person name="Xu J."/>
            <person name="Yu X."/>
        </authorList>
    </citation>
    <scope>NUCLEOTIDE SEQUENCE [LARGE SCALE GENOMIC DNA]</scope>
    <source>
        <strain evidence="8">Henan</strain>
    </source>
</reference>
<protein>
    <submittedName>
        <fullName evidence="8">Calpain-5</fullName>
    </submittedName>
</protein>
<comment type="similarity">
    <text evidence="1">Belongs to the peptidase C2 family.</text>
</comment>
<comment type="caution">
    <text evidence="5">Lacks conserved residue(s) required for the propagation of feature annotation.</text>
</comment>